<feature type="region of interest" description="Disordered" evidence="1">
    <location>
        <begin position="131"/>
        <end position="166"/>
    </location>
</feature>
<evidence type="ECO:0000313" key="2">
    <source>
        <dbReference type="EMBL" id="KAK3766253.1"/>
    </source>
</evidence>
<organism evidence="2 3">
    <name type="scientific">Elysia crispata</name>
    <name type="common">lettuce slug</name>
    <dbReference type="NCBI Taxonomy" id="231223"/>
    <lineage>
        <taxon>Eukaryota</taxon>
        <taxon>Metazoa</taxon>
        <taxon>Spiralia</taxon>
        <taxon>Lophotrochozoa</taxon>
        <taxon>Mollusca</taxon>
        <taxon>Gastropoda</taxon>
        <taxon>Heterobranchia</taxon>
        <taxon>Euthyneura</taxon>
        <taxon>Panpulmonata</taxon>
        <taxon>Sacoglossa</taxon>
        <taxon>Placobranchoidea</taxon>
        <taxon>Plakobranchidae</taxon>
        <taxon>Elysia</taxon>
    </lineage>
</organism>
<feature type="compositionally biased region" description="Basic and acidic residues" evidence="1">
    <location>
        <begin position="131"/>
        <end position="140"/>
    </location>
</feature>
<feature type="region of interest" description="Disordered" evidence="1">
    <location>
        <begin position="62"/>
        <end position="83"/>
    </location>
</feature>
<proteinExistence type="predicted"/>
<dbReference type="AlphaFoldDB" id="A0AAE0ZB82"/>
<accession>A0AAE0ZB82</accession>
<dbReference type="Proteomes" id="UP001283361">
    <property type="component" value="Unassembled WGS sequence"/>
</dbReference>
<evidence type="ECO:0000313" key="3">
    <source>
        <dbReference type="Proteomes" id="UP001283361"/>
    </source>
</evidence>
<dbReference type="EMBL" id="JAWDGP010004242">
    <property type="protein sequence ID" value="KAK3766253.1"/>
    <property type="molecule type" value="Genomic_DNA"/>
</dbReference>
<feature type="region of interest" description="Disordered" evidence="1">
    <location>
        <begin position="95"/>
        <end position="116"/>
    </location>
</feature>
<comment type="caution">
    <text evidence="2">The sequence shown here is derived from an EMBL/GenBank/DDBJ whole genome shotgun (WGS) entry which is preliminary data.</text>
</comment>
<sequence>MSSFEYVQTASPRKLPFLHSKFKPSSKFAKAFSGCSKFSKLKQSTPQDEDAFTRLPRITYNAQDIRDAPPPFGSVRRGSRREYPGFTGYTKILRHHKHSQSSSQLAANGVQNSPRNSQLVEEDRYLAFPSPREHKADLDGRSPNTSYDWSQSQSSAAKRRDQRLVNGSTNVQTMQNQETEVKDSNFNASELLSDMDSLFIGDDIEEKTDISDASKVTGQVPLEQPVDSTSKTSVKNHRIRFADNTHFYNEENSDNEEASNDPFARNFNEKLREIRGKSGVKRDRERKRLQRKKGDSEMRPLGDVITAKRLQELLSPNDAQGVTIRLHS</sequence>
<feature type="compositionally biased region" description="Polar residues" evidence="1">
    <location>
        <begin position="142"/>
        <end position="156"/>
    </location>
</feature>
<reference evidence="2" key="1">
    <citation type="journal article" date="2023" name="G3 (Bethesda)">
        <title>A reference genome for the long-term kleptoplast-retaining sea slug Elysia crispata morphotype clarki.</title>
        <authorList>
            <person name="Eastman K.E."/>
            <person name="Pendleton A.L."/>
            <person name="Shaikh M.A."/>
            <person name="Suttiyut T."/>
            <person name="Ogas R."/>
            <person name="Tomko P."/>
            <person name="Gavelis G."/>
            <person name="Widhalm J.R."/>
            <person name="Wisecaver J.H."/>
        </authorList>
    </citation>
    <scope>NUCLEOTIDE SEQUENCE</scope>
    <source>
        <strain evidence="2">ECLA1</strain>
    </source>
</reference>
<feature type="region of interest" description="Disordered" evidence="1">
    <location>
        <begin position="277"/>
        <end position="302"/>
    </location>
</feature>
<name>A0AAE0ZB82_9GAST</name>
<protein>
    <submittedName>
        <fullName evidence="2">Uncharacterized protein</fullName>
    </submittedName>
</protein>
<feature type="compositionally biased region" description="Polar residues" evidence="1">
    <location>
        <begin position="100"/>
        <end position="116"/>
    </location>
</feature>
<gene>
    <name evidence="2" type="ORF">RRG08_036890</name>
</gene>
<keyword evidence="3" id="KW-1185">Reference proteome</keyword>
<evidence type="ECO:0000256" key="1">
    <source>
        <dbReference type="SAM" id="MobiDB-lite"/>
    </source>
</evidence>